<feature type="region of interest" description="Disordered" evidence="1">
    <location>
        <begin position="1"/>
        <end position="66"/>
    </location>
</feature>
<keyword evidence="3" id="KW-1185">Reference proteome</keyword>
<organism evidence="2 3">
    <name type="scientific">Zalerion maritima</name>
    <dbReference type="NCBI Taxonomy" id="339359"/>
    <lineage>
        <taxon>Eukaryota</taxon>
        <taxon>Fungi</taxon>
        <taxon>Dikarya</taxon>
        <taxon>Ascomycota</taxon>
        <taxon>Pezizomycotina</taxon>
        <taxon>Sordariomycetes</taxon>
        <taxon>Lulworthiomycetidae</taxon>
        <taxon>Lulworthiales</taxon>
        <taxon>Lulworthiaceae</taxon>
        <taxon>Zalerion</taxon>
    </lineage>
</organism>
<reference evidence="2" key="1">
    <citation type="submission" date="2022-07" db="EMBL/GenBank/DDBJ databases">
        <title>Draft genome sequence of Zalerion maritima ATCC 34329, a (micro)plastics degrading marine fungus.</title>
        <authorList>
            <person name="Paco A."/>
            <person name="Goncalves M.F.M."/>
            <person name="Rocha-Santos T.A.P."/>
            <person name="Alves A."/>
        </authorList>
    </citation>
    <scope>NUCLEOTIDE SEQUENCE</scope>
    <source>
        <strain evidence="2">ATCC 34329</strain>
    </source>
</reference>
<name>A0AAD5RNI5_9PEZI</name>
<evidence type="ECO:0000313" key="2">
    <source>
        <dbReference type="EMBL" id="KAJ2898623.1"/>
    </source>
</evidence>
<dbReference type="AlphaFoldDB" id="A0AAD5RNI5"/>
<evidence type="ECO:0000313" key="3">
    <source>
        <dbReference type="Proteomes" id="UP001201980"/>
    </source>
</evidence>
<accession>A0AAD5RNI5</accession>
<proteinExistence type="predicted"/>
<sequence length="266" mass="29611">MEQSNYSSHERAFPETPRDNPQRLTPQQHNRLQEIGIVVANPSPGPSPCSRISNSSPLPPPSPGVEQEHIYAAPFTTGVSLNVDHDDSTEPSDAGVEAGRARMRNIAFPPSPGQSDASSSTPPPSAGDESTRPPGTEYRLPDVVNGVISPYNSTYWQAPRGEGGGLDCGTFLLIQCQEDDRLWKLHFVTESGGEFAFRLQRHVEDNGRDEWTLRPIRGGRIVYPDDLYMCRLGLPDEVDRERAGRHMWIAYSDWRRSGWRGVNTFL</sequence>
<protein>
    <submittedName>
        <fullName evidence="2">Uncharacterized protein</fullName>
    </submittedName>
</protein>
<dbReference type="Proteomes" id="UP001201980">
    <property type="component" value="Unassembled WGS sequence"/>
</dbReference>
<evidence type="ECO:0000256" key="1">
    <source>
        <dbReference type="SAM" id="MobiDB-lite"/>
    </source>
</evidence>
<dbReference type="EMBL" id="JAKWBI020000223">
    <property type="protein sequence ID" value="KAJ2898623.1"/>
    <property type="molecule type" value="Genomic_DNA"/>
</dbReference>
<gene>
    <name evidence="2" type="ORF">MKZ38_003788</name>
</gene>
<feature type="region of interest" description="Disordered" evidence="1">
    <location>
        <begin position="105"/>
        <end position="142"/>
    </location>
</feature>
<comment type="caution">
    <text evidence="2">The sequence shown here is derived from an EMBL/GenBank/DDBJ whole genome shotgun (WGS) entry which is preliminary data.</text>
</comment>
<feature type="compositionally biased region" description="Basic and acidic residues" evidence="1">
    <location>
        <begin position="8"/>
        <end position="21"/>
    </location>
</feature>